<dbReference type="FunFam" id="3.10.310.40:FF:000002">
    <property type="entry name" value="alanine--tRNA ligase, cytoplasmic"/>
    <property type="match status" value="1"/>
</dbReference>
<gene>
    <name evidence="11" type="ORF">HYH02_014520</name>
</gene>
<dbReference type="GO" id="GO:0006419">
    <property type="term" value="P:alanyl-tRNA aminoacylation"/>
    <property type="evidence" value="ECO:0007669"/>
    <property type="project" value="TreeGrafter"/>
</dbReference>
<feature type="non-terminal residue" evidence="11">
    <location>
        <position position="1"/>
    </location>
</feature>
<dbReference type="Pfam" id="PF07973">
    <property type="entry name" value="tRNA_SAD"/>
    <property type="match status" value="1"/>
</dbReference>
<dbReference type="InterPro" id="IPR003156">
    <property type="entry name" value="DHHA1_dom"/>
</dbReference>
<dbReference type="Pfam" id="PF02272">
    <property type="entry name" value="DHHA1"/>
    <property type="match status" value="1"/>
</dbReference>
<evidence type="ECO:0000256" key="5">
    <source>
        <dbReference type="ARBA" id="ARBA00022741"/>
    </source>
</evidence>
<dbReference type="PANTHER" id="PTHR11777">
    <property type="entry name" value="ALANYL-TRNA SYNTHETASE"/>
    <property type="match status" value="1"/>
</dbReference>
<dbReference type="OrthoDB" id="2423964at2759"/>
<feature type="domain" description="Threonyl/alanyl tRNA synthetase SAD" evidence="10">
    <location>
        <begin position="11"/>
        <end position="70"/>
    </location>
</feature>
<name>A0A835SID5_9CHLO</name>
<dbReference type="InterPro" id="IPR050058">
    <property type="entry name" value="Ala-tRNA_ligase"/>
</dbReference>
<evidence type="ECO:0000256" key="4">
    <source>
        <dbReference type="ARBA" id="ARBA00022598"/>
    </source>
</evidence>
<evidence type="ECO:0000256" key="6">
    <source>
        <dbReference type="ARBA" id="ARBA00022840"/>
    </source>
</evidence>
<organism evidence="11 12">
    <name type="scientific">Chlamydomonas schloesseri</name>
    <dbReference type="NCBI Taxonomy" id="2026947"/>
    <lineage>
        <taxon>Eukaryota</taxon>
        <taxon>Viridiplantae</taxon>
        <taxon>Chlorophyta</taxon>
        <taxon>core chlorophytes</taxon>
        <taxon>Chlorophyceae</taxon>
        <taxon>CS clade</taxon>
        <taxon>Chlamydomonadales</taxon>
        <taxon>Chlamydomonadaceae</taxon>
        <taxon>Chlamydomonas</taxon>
    </lineage>
</organism>
<keyword evidence="4" id="KW-0436">Ligase</keyword>
<keyword evidence="6" id="KW-0067">ATP-binding</keyword>
<evidence type="ECO:0000259" key="10">
    <source>
        <dbReference type="SMART" id="SM00863"/>
    </source>
</evidence>
<evidence type="ECO:0000313" key="12">
    <source>
        <dbReference type="Proteomes" id="UP000613740"/>
    </source>
</evidence>
<dbReference type="SMART" id="SM00863">
    <property type="entry name" value="tRNA_SAD"/>
    <property type="match status" value="1"/>
</dbReference>
<dbReference type="Pfam" id="PF26023">
    <property type="entry name" value="ALA1"/>
    <property type="match status" value="1"/>
</dbReference>
<comment type="similarity">
    <text evidence="1">Belongs to the class-II aminoacyl-tRNA synthetase family.</text>
</comment>
<reference evidence="11" key="1">
    <citation type="journal article" date="2020" name="bioRxiv">
        <title>Comparative genomics of Chlamydomonas.</title>
        <authorList>
            <person name="Craig R.J."/>
            <person name="Hasan A.R."/>
            <person name="Ness R.W."/>
            <person name="Keightley P.D."/>
        </authorList>
    </citation>
    <scope>NUCLEOTIDE SEQUENCE</scope>
    <source>
        <strain evidence="11">CCAP 11/173</strain>
    </source>
</reference>
<evidence type="ECO:0000256" key="2">
    <source>
        <dbReference type="ARBA" id="ARBA00013168"/>
    </source>
</evidence>
<evidence type="ECO:0000256" key="7">
    <source>
        <dbReference type="ARBA" id="ARBA00022884"/>
    </source>
</evidence>
<dbReference type="PANTHER" id="PTHR11777:SF9">
    <property type="entry name" value="ALANINE--TRNA LIGASE, CYTOPLASMIC"/>
    <property type="match status" value="1"/>
</dbReference>
<dbReference type="InterPro" id="IPR012947">
    <property type="entry name" value="tRNA_SAD"/>
</dbReference>
<keyword evidence="9" id="KW-0030">Aminoacyl-tRNA synthetase</keyword>
<dbReference type="InterPro" id="IPR059090">
    <property type="entry name" value="ALA1_helical"/>
</dbReference>
<dbReference type="SUPFAM" id="SSF55186">
    <property type="entry name" value="ThrRS/AlaRS common domain"/>
    <property type="match status" value="1"/>
</dbReference>
<dbReference type="GO" id="GO:0005524">
    <property type="term" value="F:ATP binding"/>
    <property type="evidence" value="ECO:0007669"/>
    <property type="project" value="UniProtKB-KW"/>
</dbReference>
<protein>
    <recommendedName>
        <fullName evidence="2">alanine--tRNA ligase</fullName>
        <ecNumber evidence="2">6.1.1.7</ecNumber>
    </recommendedName>
</protein>
<dbReference type="InterPro" id="IPR018163">
    <property type="entry name" value="Thr/Ala-tRNA-synth_IIc_edit"/>
</dbReference>
<keyword evidence="12" id="KW-1185">Reference proteome</keyword>
<dbReference type="AlphaFoldDB" id="A0A835SID5"/>
<comment type="caution">
    <text evidence="11">The sequence shown here is derived from an EMBL/GenBank/DDBJ whole genome shotgun (WGS) entry which is preliminary data.</text>
</comment>
<accession>A0A835SID5</accession>
<dbReference type="Proteomes" id="UP000613740">
    <property type="component" value="Unassembled WGS sequence"/>
</dbReference>
<evidence type="ECO:0000313" key="11">
    <source>
        <dbReference type="EMBL" id="KAG2427688.1"/>
    </source>
</evidence>
<dbReference type="GO" id="GO:0004813">
    <property type="term" value="F:alanine-tRNA ligase activity"/>
    <property type="evidence" value="ECO:0007669"/>
    <property type="project" value="UniProtKB-EC"/>
</dbReference>
<sequence>AVFGEVYPDPVRVVSIGRSVADLLADPKAEANAAYSVEFCGGTHLANTKEAEAFALLSEEGIAKGVRRIVAVTRGEAAKAIAEAARLRAELGAVAALPDAELEKATKAFKEAVDAAVIPAPDKAALRDELAALGRRVVEFQKAAAAANKALATAKAVAAADEAAAAGKAFVVARLDVGLDQKATGEACAAIAAKHPALSALFVSVDGEKGKALAYAAVPDAITDKLKANEWVSAALVPLGGKGGGKANSAQGQGPNVDKADEALAAAVAFAAGKL</sequence>
<evidence type="ECO:0000256" key="9">
    <source>
        <dbReference type="ARBA" id="ARBA00023146"/>
    </source>
</evidence>
<keyword evidence="3" id="KW-0820">tRNA-binding</keyword>
<evidence type="ECO:0000256" key="3">
    <source>
        <dbReference type="ARBA" id="ARBA00022555"/>
    </source>
</evidence>
<dbReference type="GO" id="GO:0000049">
    <property type="term" value="F:tRNA binding"/>
    <property type="evidence" value="ECO:0007669"/>
    <property type="project" value="UniProtKB-KW"/>
</dbReference>
<dbReference type="GO" id="GO:0009507">
    <property type="term" value="C:chloroplast"/>
    <property type="evidence" value="ECO:0007669"/>
    <property type="project" value="TreeGrafter"/>
</dbReference>
<dbReference type="EMBL" id="JAEHOD010000099">
    <property type="protein sequence ID" value="KAG2427688.1"/>
    <property type="molecule type" value="Genomic_DNA"/>
</dbReference>
<evidence type="ECO:0000256" key="8">
    <source>
        <dbReference type="ARBA" id="ARBA00022917"/>
    </source>
</evidence>
<dbReference type="EC" id="6.1.1.7" evidence="2"/>
<dbReference type="FunFam" id="3.30.980.10:FF:000004">
    <property type="entry name" value="Alanine--tRNA ligase, cytoplasmic"/>
    <property type="match status" value="1"/>
</dbReference>
<dbReference type="Gene3D" id="3.10.310.40">
    <property type="match status" value="1"/>
</dbReference>
<keyword evidence="7" id="KW-0694">RNA-binding</keyword>
<keyword evidence="5" id="KW-0547">Nucleotide-binding</keyword>
<dbReference type="Gene3D" id="3.30.980.10">
    <property type="entry name" value="Threonyl-trna Synthetase, Chain A, domain 2"/>
    <property type="match status" value="1"/>
</dbReference>
<proteinExistence type="inferred from homology"/>
<dbReference type="GO" id="GO:0002161">
    <property type="term" value="F:aminoacyl-tRNA deacylase activity"/>
    <property type="evidence" value="ECO:0007669"/>
    <property type="project" value="TreeGrafter"/>
</dbReference>
<evidence type="ECO:0000256" key="1">
    <source>
        <dbReference type="ARBA" id="ARBA00008226"/>
    </source>
</evidence>
<dbReference type="GO" id="GO:0005739">
    <property type="term" value="C:mitochondrion"/>
    <property type="evidence" value="ECO:0007669"/>
    <property type="project" value="TreeGrafter"/>
</dbReference>
<keyword evidence="8" id="KW-0648">Protein biosynthesis</keyword>